<evidence type="ECO:0000313" key="2">
    <source>
        <dbReference type="Proteomes" id="UP000537989"/>
    </source>
</evidence>
<accession>A0AAN6HI38</accession>
<name>A0AAN6HI38_FUSAU</name>
<sequence length="212" mass="23871">MNGAMSAFKKTFSALNDQEKTMPPHDMRQTTAAGVESWRNDTGPYLAQDISLNLDRDKALYSLEPSINSYSAMIPYHGPRYMYNFGGTNTIGPWNPANLVTLRTTNNFNTEATPEEMTGQDDLIVPQSNQTTSSSSWTTQYSTVCPSCGFTRMSESSRETVPADVGNDEWDIHNHLTDCNQRSKAEDVALKAPLLDFTNDDFESQWQWQCRE</sequence>
<protein>
    <submittedName>
        <fullName evidence="1">Uncharacterized protein</fullName>
    </submittedName>
</protein>
<evidence type="ECO:0000313" key="1">
    <source>
        <dbReference type="EMBL" id="KAF5243087.1"/>
    </source>
</evidence>
<gene>
    <name evidence="1" type="ORF">FAUST_3006</name>
</gene>
<organism evidence="1 2">
    <name type="scientific">Fusarium austroamericanum</name>
    <dbReference type="NCBI Taxonomy" id="282268"/>
    <lineage>
        <taxon>Eukaryota</taxon>
        <taxon>Fungi</taxon>
        <taxon>Dikarya</taxon>
        <taxon>Ascomycota</taxon>
        <taxon>Pezizomycotina</taxon>
        <taxon>Sordariomycetes</taxon>
        <taxon>Hypocreomycetidae</taxon>
        <taxon>Hypocreales</taxon>
        <taxon>Nectriaceae</taxon>
        <taxon>Fusarium</taxon>
    </lineage>
</organism>
<keyword evidence="2" id="KW-1185">Reference proteome</keyword>
<reference evidence="1 2" key="1">
    <citation type="submission" date="2020-02" db="EMBL/GenBank/DDBJ databases">
        <title>Identification and distribution of gene clusters putatively required for synthesis of sphingolipid metabolism inhibitors in phylogenetically diverse species of the filamentous fungus Fusarium.</title>
        <authorList>
            <person name="Kim H.-S."/>
            <person name="Busman M."/>
            <person name="Brown D.W."/>
            <person name="Divon H."/>
            <person name="Uhlig S."/>
            <person name="Proctor R.H."/>
        </authorList>
    </citation>
    <scope>NUCLEOTIDE SEQUENCE [LARGE SCALE GENOMIC DNA]</scope>
    <source>
        <strain evidence="1 2">NRRL 2903</strain>
    </source>
</reference>
<dbReference type="EMBL" id="JAAMOD010000065">
    <property type="protein sequence ID" value="KAF5243087.1"/>
    <property type="molecule type" value="Genomic_DNA"/>
</dbReference>
<dbReference type="Proteomes" id="UP000537989">
    <property type="component" value="Unassembled WGS sequence"/>
</dbReference>
<dbReference type="AlphaFoldDB" id="A0AAN6HI38"/>
<comment type="caution">
    <text evidence="1">The sequence shown here is derived from an EMBL/GenBank/DDBJ whole genome shotgun (WGS) entry which is preliminary data.</text>
</comment>
<proteinExistence type="predicted"/>